<sequence length="23" mass="2988">CQLQQQQQHGWPQRRSQQRWPQR</sequence>
<comment type="caution">
    <text evidence="2">The sequence shown here is derived from an EMBL/GenBank/DDBJ whole genome shotgun (WGS) entry which is preliminary data.</text>
</comment>
<proteinExistence type="predicted"/>
<feature type="non-terminal residue" evidence="2">
    <location>
        <position position="1"/>
    </location>
</feature>
<reference evidence="2" key="1">
    <citation type="submission" date="2021-02" db="EMBL/GenBank/DDBJ databases">
        <authorList>
            <person name="Nowell W R."/>
        </authorList>
    </citation>
    <scope>NUCLEOTIDE SEQUENCE</scope>
</reference>
<protein>
    <submittedName>
        <fullName evidence="2">Uncharacterized protein</fullName>
    </submittedName>
</protein>
<dbReference type="Proteomes" id="UP000663874">
    <property type="component" value="Unassembled WGS sequence"/>
</dbReference>
<dbReference type="EMBL" id="CAJOBE010024649">
    <property type="protein sequence ID" value="CAF4264026.1"/>
    <property type="molecule type" value="Genomic_DNA"/>
</dbReference>
<evidence type="ECO:0000313" key="2">
    <source>
        <dbReference type="EMBL" id="CAF4264026.1"/>
    </source>
</evidence>
<name>A0A820FIP7_9BILA</name>
<feature type="region of interest" description="Disordered" evidence="1">
    <location>
        <begin position="1"/>
        <end position="23"/>
    </location>
</feature>
<organism evidence="2 3">
    <name type="scientific">Rotaria sordida</name>
    <dbReference type="NCBI Taxonomy" id="392033"/>
    <lineage>
        <taxon>Eukaryota</taxon>
        <taxon>Metazoa</taxon>
        <taxon>Spiralia</taxon>
        <taxon>Gnathifera</taxon>
        <taxon>Rotifera</taxon>
        <taxon>Eurotatoria</taxon>
        <taxon>Bdelloidea</taxon>
        <taxon>Philodinida</taxon>
        <taxon>Philodinidae</taxon>
        <taxon>Rotaria</taxon>
    </lineage>
</organism>
<accession>A0A820FIP7</accession>
<evidence type="ECO:0000256" key="1">
    <source>
        <dbReference type="SAM" id="MobiDB-lite"/>
    </source>
</evidence>
<evidence type="ECO:0000313" key="3">
    <source>
        <dbReference type="Proteomes" id="UP000663874"/>
    </source>
</evidence>
<dbReference type="AlphaFoldDB" id="A0A820FIP7"/>
<gene>
    <name evidence="2" type="ORF">FNK824_LOCUS39200</name>
</gene>